<evidence type="ECO:0000313" key="8">
    <source>
        <dbReference type="Proteomes" id="UP000659388"/>
    </source>
</evidence>
<dbReference type="InterPro" id="IPR029016">
    <property type="entry name" value="GAF-like_dom_sf"/>
</dbReference>
<dbReference type="SUPFAM" id="SSF52172">
    <property type="entry name" value="CheY-like"/>
    <property type="match status" value="1"/>
</dbReference>
<keyword evidence="3" id="KW-0808">Transferase</keyword>
<keyword evidence="4" id="KW-0418">Kinase</keyword>
<dbReference type="PROSITE" id="PS50110">
    <property type="entry name" value="RESPONSE_REGULATORY"/>
    <property type="match status" value="1"/>
</dbReference>
<keyword evidence="8" id="KW-1185">Reference proteome</keyword>
<comment type="caution">
    <text evidence="7">The sequence shown here is derived from an EMBL/GenBank/DDBJ whole genome shotgun (WGS) entry which is preliminary data.</text>
</comment>
<keyword evidence="5" id="KW-0597">Phosphoprotein</keyword>
<comment type="catalytic activity">
    <reaction evidence="1">
        <text>ATP + protein L-histidine = ADP + protein N-phospho-L-histidine.</text>
        <dbReference type="EC" id="2.7.13.3"/>
    </reaction>
</comment>
<proteinExistence type="predicted"/>
<dbReference type="GO" id="GO:0000155">
    <property type="term" value="F:phosphorelay sensor kinase activity"/>
    <property type="evidence" value="ECO:0007669"/>
    <property type="project" value="InterPro"/>
</dbReference>
<dbReference type="SMART" id="SM00065">
    <property type="entry name" value="GAF"/>
    <property type="match status" value="1"/>
</dbReference>
<sequence>MDKEEKERLKVLHSYQIMDTDVDVILDNITALASNICEVPISLISLLDDKRQWFKSKVGIDVTETPIEQAFCWYPVRERQFMQVTDATSDDRFADNPLVTSDPNIRFYAGCPLLSPTGHALGTLCVIDDKPKELTEKQKESLKMLAKLVMAYLEKSKEQQVLMDVINTKNDLFHLMSHEIKAPLNEIMGVYYLLDDPKLGYKIEKKDVQLLKNSTENLFNVVNELLDNDEMYGGELKDKQIVFNLKSLLGELITEFKNDKDNLKINYDLAIPDFLVGEPLRLKQLLRLCLRRFAKKTPNLLVLFIELLEEGEEQLKVSFSVSRADGLGHFTEDTDNFPITFTEQLIKMLGAELEQTEDAINFTLYLRKMDYSSGMAQMNKDENVLDGLKVLLVEDMETNRYIAGRFLDSWGIKYDVAHDGFEALKLVGNHYYDLILMDLQMPGMDGYEATEKIKSIEAGKYSSIPIIALTASVTLMGKGRFSDNGLEGFISKPFNPQELKSSILRVVKRSV</sequence>
<dbReference type="PANTHER" id="PTHR43102:SF2">
    <property type="entry name" value="GAF DOMAIN-CONTAINING PROTEIN"/>
    <property type="match status" value="1"/>
</dbReference>
<dbReference type="Gene3D" id="1.10.287.130">
    <property type="match status" value="1"/>
</dbReference>
<dbReference type="CDD" id="cd17546">
    <property type="entry name" value="REC_hyHK_CKI1_RcsC-like"/>
    <property type="match status" value="1"/>
</dbReference>
<dbReference type="EC" id="2.7.13.3" evidence="2"/>
<reference evidence="7" key="1">
    <citation type="submission" date="2021-01" db="EMBL/GenBank/DDBJ databases">
        <title>Fulvivirga kasyanovii gen. nov., sp nov., a novel member of the phylum Bacteroidetes isolated from seawater in a mussel farm.</title>
        <authorList>
            <person name="Zhao L.-H."/>
            <person name="Wang Z.-J."/>
        </authorList>
    </citation>
    <scope>NUCLEOTIDE SEQUENCE</scope>
    <source>
        <strain evidence="7">2943</strain>
    </source>
</reference>
<dbReference type="Pfam" id="PF01590">
    <property type="entry name" value="GAF"/>
    <property type="match status" value="1"/>
</dbReference>
<dbReference type="RefSeq" id="WP_202244382.1">
    <property type="nucleotide sequence ID" value="NZ_JAESIY010000005.1"/>
</dbReference>
<dbReference type="SUPFAM" id="SSF55781">
    <property type="entry name" value="GAF domain-like"/>
    <property type="match status" value="1"/>
</dbReference>
<dbReference type="PANTHER" id="PTHR43102">
    <property type="entry name" value="SLR1143 PROTEIN"/>
    <property type="match status" value="1"/>
</dbReference>
<dbReference type="Gene3D" id="3.40.50.2300">
    <property type="match status" value="1"/>
</dbReference>
<evidence type="ECO:0000256" key="3">
    <source>
        <dbReference type="ARBA" id="ARBA00022679"/>
    </source>
</evidence>
<dbReference type="SMART" id="SM00448">
    <property type="entry name" value="REC"/>
    <property type="match status" value="1"/>
</dbReference>
<protein>
    <recommendedName>
        <fullName evidence="2">histidine kinase</fullName>
        <ecNumber evidence="2">2.7.13.3</ecNumber>
    </recommendedName>
</protein>
<feature type="domain" description="Response regulatory" evidence="6">
    <location>
        <begin position="389"/>
        <end position="507"/>
    </location>
</feature>
<dbReference type="Proteomes" id="UP000659388">
    <property type="component" value="Unassembled WGS sequence"/>
</dbReference>
<evidence type="ECO:0000256" key="1">
    <source>
        <dbReference type="ARBA" id="ARBA00000085"/>
    </source>
</evidence>
<name>A0A937F981_9BACT</name>
<gene>
    <name evidence="7" type="ORF">JL102_10660</name>
</gene>
<dbReference type="Gene3D" id="3.30.450.40">
    <property type="match status" value="1"/>
</dbReference>
<dbReference type="InterPro" id="IPR003661">
    <property type="entry name" value="HisK_dim/P_dom"/>
</dbReference>
<evidence type="ECO:0000313" key="7">
    <source>
        <dbReference type="EMBL" id="MBL3656595.1"/>
    </source>
</evidence>
<dbReference type="InterPro" id="IPR003018">
    <property type="entry name" value="GAF"/>
</dbReference>
<dbReference type="Pfam" id="PF00072">
    <property type="entry name" value="Response_reg"/>
    <property type="match status" value="1"/>
</dbReference>
<dbReference type="InterPro" id="IPR001789">
    <property type="entry name" value="Sig_transdc_resp-reg_receiver"/>
</dbReference>
<evidence type="ECO:0000256" key="2">
    <source>
        <dbReference type="ARBA" id="ARBA00012438"/>
    </source>
</evidence>
<evidence type="ECO:0000259" key="6">
    <source>
        <dbReference type="PROSITE" id="PS50110"/>
    </source>
</evidence>
<dbReference type="InterPro" id="IPR011006">
    <property type="entry name" value="CheY-like_superfamily"/>
</dbReference>
<dbReference type="InterPro" id="IPR036097">
    <property type="entry name" value="HisK_dim/P_sf"/>
</dbReference>
<evidence type="ECO:0000256" key="5">
    <source>
        <dbReference type="PROSITE-ProRule" id="PRU00169"/>
    </source>
</evidence>
<feature type="modified residue" description="4-aspartylphosphate" evidence="5">
    <location>
        <position position="438"/>
    </location>
</feature>
<dbReference type="CDD" id="cd00082">
    <property type="entry name" value="HisKA"/>
    <property type="match status" value="1"/>
</dbReference>
<dbReference type="SUPFAM" id="SSF47384">
    <property type="entry name" value="Homodimeric domain of signal transducing histidine kinase"/>
    <property type="match status" value="1"/>
</dbReference>
<accession>A0A937F981</accession>
<organism evidence="7 8">
    <name type="scientific">Fulvivirga sediminis</name>
    <dbReference type="NCBI Taxonomy" id="2803949"/>
    <lineage>
        <taxon>Bacteria</taxon>
        <taxon>Pseudomonadati</taxon>
        <taxon>Bacteroidota</taxon>
        <taxon>Cytophagia</taxon>
        <taxon>Cytophagales</taxon>
        <taxon>Fulvivirgaceae</taxon>
        <taxon>Fulvivirga</taxon>
    </lineage>
</organism>
<dbReference type="AlphaFoldDB" id="A0A937F981"/>
<evidence type="ECO:0000256" key="4">
    <source>
        <dbReference type="ARBA" id="ARBA00022777"/>
    </source>
</evidence>
<dbReference type="EMBL" id="JAESIY010000005">
    <property type="protein sequence ID" value="MBL3656595.1"/>
    <property type="molecule type" value="Genomic_DNA"/>
</dbReference>